<reference evidence="3" key="1">
    <citation type="journal article" date="2020" name="mSystems">
        <title>Genome- and Community-Level Interaction Insights into Carbon Utilization and Element Cycling Functions of Hydrothermarchaeota in Hydrothermal Sediment.</title>
        <authorList>
            <person name="Zhou Z."/>
            <person name="Liu Y."/>
            <person name="Xu W."/>
            <person name="Pan J."/>
            <person name="Luo Z.H."/>
            <person name="Li M."/>
        </authorList>
    </citation>
    <scope>NUCLEOTIDE SEQUENCE [LARGE SCALE GENOMIC DNA]</scope>
    <source>
        <strain evidence="3">HyVt-237</strain>
    </source>
</reference>
<feature type="transmembrane region" description="Helical" evidence="2">
    <location>
        <begin position="24"/>
        <end position="48"/>
    </location>
</feature>
<dbReference type="Gene3D" id="3.30.700.10">
    <property type="entry name" value="Glycoprotein, Type 4 Pilin"/>
    <property type="match status" value="1"/>
</dbReference>
<dbReference type="Proteomes" id="UP000885931">
    <property type="component" value="Unassembled WGS sequence"/>
</dbReference>
<dbReference type="EMBL" id="DRBW01000227">
    <property type="protein sequence ID" value="HDM90776.1"/>
    <property type="molecule type" value="Genomic_DNA"/>
</dbReference>
<organism evidence="3">
    <name type="scientific">candidate division WOR-3 bacterium</name>
    <dbReference type="NCBI Taxonomy" id="2052148"/>
    <lineage>
        <taxon>Bacteria</taxon>
        <taxon>Bacteria division WOR-3</taxon>
    </lineage>
</organism>
<evidence type="ECO:0000313" key="3">
    <source>
        <dbReference type="EMBL" id="HDM90776.1"/>
    </source>
</evidence>
<feature type="region of interest" description="Disordered" evidence="1">
    <location>
        <begin position="212"/>
        <end position="234"/>
    </location>
</feature>
<dbReference type="InterPro" id="IPR045584">
    <property type="entry name" value="Pilin-like"/>
</dbReference>
<proteinExistence type="predicted"/>
<accession>A0A7C0XA39</accession>
<name>A0A7C0XA39_UNCW3</name>
<keyword evidence="2" id="KW-0472">Membrane</keyword>
<dbReference type="SUPFAM" id="SSF54523">
    <property type="entry name" value="Pili subunits"/>
    <property type="match status" value="1"/>
</dbReference>
<keyword evidence="2" id="KW-0812">Transmembrane</keyword>
<keyword evidence="2" id="KW-1133">Transmembrane helix</keyword>
<gene>
    <name evidence="3" type="ORF">ENG67_06195</name>
</gene>
<dbReference type="AlphaFoldDB" id="A0A7C0XA39"/>
<protein>
    <submittedName>
        <fullName evidence="3">Type II secretion system protein</fullName>
    </submittedName>
</protein>
<dbReference type="NCBIfam" id="TIGR02532">
    <property type="entry name" value="IV_pilin_GFxxxE"/>
    <property type="match status" value="1"/>
</dbReference>
<evidence type="ECO:0000256" key="1">
    <source>
        <dbReference type="SAM" id="MobiDB-lite"/>
    </source>
</evidence>
<dbReference type="Pfam" id="PF07963">
    <property type="entry name" value="N_methyl"/>
    <property type="match status" value="1"/>
</dbReference>
<evidence type="ECO:0000256" key="2">
    <source>
        <dbReference type="SAM" id="Phobius"/>
    </source>
</evidence>
<sequence length="302" mass="32874">MKWRECLLKAGYMRIMWKKGNNKGFTILEMAVVLAIMGIILATLYPLYTLLMKKQKIAETKNEELKIKEAVIAYYRENFTLPPPVSDGSFQYAVPASTLGLSPSVKYDPIKGMRYLYFVTNAGSPVSEIRVDGNPIGSTAAVIVSPGFNGSFDGENATPADGRFSESGSGGFDDILVYISESELQSETSWRRKIDEDIAILNQAAQILAANDDDVDGRVDEDPPASPCGTMDPPGDCDGLEDWSLINSQGLNAITKAGLVNSAEHLADPWGTPYLWNSSTHRFYSAGPNRHDDGCGGDDICP</sequence>
<dbReference type="InterPro" id="IPR012902">
    <property type="entry name" value="N_methyl_site"/>
</dbReference>
<comment type="caution">
    <text evidence="3">The sequence shown here is derived from an EMBL/GenBank/DDBJ whole genome shotgun (WGS) entry which is preliminary data.</text>
</comment>